<keyword evidence="10" id="KW-1185">Reference proteome</keyword>
<dbReference type="SMART" id="SM00220">
    <property type="entry name" value="S_TKc"/>
    <property type="match status" value="1"/>
</dbReference>
<name>A0A9P6Q6L2_9FUNG</name>
<evidence type="ECO:0000256" key="7">
    <source>
        <dbReference type="SAM" id="MobiDB-lite"/>
    </source>
</evidence>
<dbReference type="PROSITE" id="PS00107">
    <property type="entry name" value="PROTEIN_KINASE_ATP"/>
    <property type="match status" value="1"/>
</dbReference>
<feature type="region of interest" description="Disordered" evidence="7">
    <location>
        <begin position="557"/>
        <end position="614"/>
    </location>
</feature>
<dbReference type="PANTHER" id="PTHR11584:SF369">
    <property type="entry name" value="MITOGEN-ACTIVATED PROTEIN KINASE KINASE KINASE 19-RELATED"/>
    <property type="match status" value="1"/>
</dbReference>
<feature type="compositionally biased region" description="Basic and acidic residues" evidence="7">
    <location>
        <begin position="397"/>
        <end position="415"/>
    </location>
</feature>
<dbReference type="InterPro" id="IPR008271">
    <property type="entry name" value="Ser/Thr_kinase_AS"/>
</dbReference>
<evidence type="ECO:0000259" key="8">
    <source>
        <dbReference type="PROSITE" id="PS50011"/>
    </source>
</evidence>
<protein>
    <submittedName>
        <fullName evidence="9">Serine/threonine protein kinase</fullName>
    </submittedName>
</protein>
<feature type="domain" description="Protein kinase" evidence="8">
    <location>
        <begin position="623"/>
        <end position="811"/>
    </location>
</feature>
<feature type="compositionally biased region" description="Basic and acidic residues" evidence="7">
    <location>
        <begin position="309"/>
        <end position="325"/>
    </location>
</feature>
<feature type="compositionally biased region" description="Polar residues" evidence="7">
    <location>
        <begin position="362"/>
        <end position="372"/>
    </location>
</feature>
<feature type="region of interest" description="Disordered" evidence="7">
    <location>
        <begin position="1"/>
        <end position="60"/>
    </location>
</feature>
<feature type="region of interest" description="Disordered" evidence="7">
    <location>
        <begin position="308"/>
        <end position="341"/>
    </location>
</feature>
<feature type="region of interest" description="Disordered" evidence="7">
    <location>
        <begin position="496"/>
        <end position="542"/>
    </location>
</feature>
<dbReference type="PANTHER" id="PTHR11584">
    <property type="entry name" value="SERINE/THREONINE PROTEIN KINASE"/>
    <property type="match status" value="1"/>
</dbReference>
<dbReference type="AlphaFoldDB" id="A0A9P6Q6L2"/>
<feature type="compositionally biased region" description="Polar residues" evidence="7">
    <location>
        <begin position="378"/>
        <end position="387"/>
    </location>
</feature>
<accession>A0A9P6Q6L2</accession>
<feature type="compositionally biased region" description="Low complexity" evidence="7">
    <location>
        <begin position="564"/>
        <end position="575"/>
    </location>
</feature>
<dbReference type="EMBL" id="JAAAJA010000176">
    <property type="protein sequence ID" value="KAG0259756.1"/>
    <property type="molecule type" value="Genomic_DNA"/>
</dbReference>
<evidence type="ECO:0000256" key="1">
    <source>
        <dbReference type="ARBA" id="ARBA00022527"/>
    </source>
</evidence>
<evidence type="ECO:0000256" key="5">
    <source>
        <dbReference type="ARBA" id="ARBA00022840"/>
    </source>
</evidence>
<dbReference type="GO" id="GO:0005524">
    <property type="term" value="F:ATP binding"/>
    <property type="evidence" value="ECO:0007669"/>
    <property type="project" value="UniProtKB-UniRule"/>
</dbReference>
<dbReference type="InterPro" id="IPR011009">
    <property type="entry name" value="Kinase-like_dom_sf"/>
</dbReference>
<feature type="region of interest" description="Disordered" evidence="7">
    <location>
        <begin position="355"/>
        <end position="415"/>
    </location>
</feature>
<dbReference type="GO" id="GO:0004674">
    <property type="term" value="F:protein serine/threonine kinase activity"/>
    <property type="evidence" value="ECO:0007669"/>
    <property type="project" value="UniProtKB-KW"/>
</dbReference>
<gene>
    <name evidence="9" type="primary">HRK1_1</name>
    <name evidence="9" type="ORF">BG011_002405</name>
</gene>
<evidence type="ECO:0000256" key="4">
    <source>
        <dbReference type="ARBA" id="ARBA00022777"/>
    </source>
</evidence>
<keyword evidence="1 9" id="KW-0723">Serine/threonine-protein kinase</keyword>
<keyword evidence="2" id="KW-0808">Transferase</keyword>
<dbReference type="PROSITE" id="PS00108">
    <property type="entry name" value="PROTEIN_KINASE_ST"/>
    <property type="match status" value="1"/>
</dbReference>
<evidence type="ECO:0000256" key="2">
    <source>
        <dbReference type="ARBA" id="ARBA00022679"/>
    </source>
</evidence>
<dbReference type="InterPro" id="IPR000719">
    <property type="entry name" value="Prot_kinase_dom"/>
</dbReference>
<evidence type="ECO:0000256" key="3">
    <source>
        <dbReference type="ARBA" id="ARBA00022741"/>
    </source>
</evidence>
<dbReference type="Pfam" id="PF00069">
    <property type="entry name" value="Pkinase"/>
    <property type="match status" value="1"/>
</dbReference>
<dbReference type="PROSITE" id="PS50011">
    <property type="entry name" value="PROTEIN_KINASE_DOM"/>
    <property type="match status" value="1"/>
</dbReference>
<dbReference type="InterPro" id="IPR017441">
    <property type="entry name" value="Protein_kinase_ATP_BS"/>
</dbReference>
<feature type="binding site" evidence="6">
    <location>
        <position position="652"/>
    </location>
    <ligand>
        <name>ATP</name>
        <dbReference type="ChEBI" id="CHEBI:30616"/>
    </ligand>
</feature>
<evidence type="ECO:0000256" key="6">
    <source>
        <dbReference type="PROSITE-ProRule" id="PRU10141"/>
    </source>
</evidence>
<feature type="compositionally biased region" description="Polar residues" evidence="7">
    <location>
        <begin position="506"/>
        <end position="515"/>
    </location>
</feature>
<dbReference type="Gene3D" id="1.10.510.10">
    <property type="entry name" value="Transferase(Phosphotransferase) domain 1"/>
    <property type="match status" value="1"/>
</dbReference>
<reference evidence="9" key="1">
    <citation type="journal article" date="2020" name="Fungal Divers.">
        <title>Resolving the Mortierellaceae phylogeny through synthesis of multi-gene phylogenetics and phylogenomics.</title>
        <authorList>
            <person name="Vandepol N."/>
            <person name="Liber J."/>
            <person name="Desiro A."/>
            <person name="Na H."/>
            <person name="Kennedy M."/>
            <person name="Barry K."/>
            <person name="Grigoriev I.V."/>
            <person name="Miller A.N."/>
            <person name="O'Donnell K."/>
            <person name="Stajich J.E."/>
            <person name="Bonito G."/>
        </authorList>
    </citation>
    <scope>NUCLEOTIDE SEQUENCE</scope>
    <source>
        <strain evidence="9">KOD948</strain>
    </source>
</reference>
<dbReference type="Proteomes" id="UP000726737">
    <property type="component" value="Unassembled WGS sequence"/>
</dbReference>
<dbReference type="OrthoDB" id="6513151at2759"/>
<keyword evidence="5 6" id="KW-0067">ATP-binding</keyword>
<keyword evidence="4 9" id="KW-0418">Kinase</keyword>
<comment type="caution">
    <text evidence="9">The sequence shown here is derived from an EMBL/GenBank/DDBJ whole genome shotgun (WGS) entry which is preliminary data.</text>
</comment>
<evidence type="ECO:0000313" key="9">
    <source>
        <dbReference type="EMBL" id="KAG0259756.1"/>
    </source>
</evidence>
<sequence>MHAGMNSLAGSDTIVTPDAADHERLPVLDARHSTPEMRPPGSANTQQFLDHPSSLHESASPVDLSTLSNLRLSSPVHAPYCPDISAFPIQNTELPQKNTSSPPSQLDNVYNPAPVDQVNTATPINEHPVSTAPAPPISIDNTTKAFEQPAQPHLQIPTQTLENTSLSMPSPVFEQQPKLDSAMLGPSHTKRTLPISPLALASATPNEQVGKDMSTTTTANTMGQQKLQQQGHPSNNETLHAQNSTTVLPNVNVEAVDNPSIPVQTQQYPSSQSVDSMGAGRRSQAVISEISPSEIDQVLQNAAARLVAARHEPRDAHTSDSDLSRSDSTPGQVPKGVTEAFSTKERQVTDVFGHPIYHQHPNHNNVNTPSHLQDSRLSRTNSDSTDVLVSHPASLETSRHNSDEEDIGHHQHHDPSSILEWTQRRQHTPIHPLSEMNQSQQSAHRPLQQPNETDIRDHLHDQRQYHLDNRLVNGSEAAPSTPGPSITPAVVADTTAMGNMPPSILFTPSQKSPSMSHDKKKHKGTDSSKSSRKSARETSHGVFHDLKRFFNVGNSSQATPALAPVGPVESGVSSSLKARKPGLLGDWGHSGERAGSSTMSGTESPRHGPHGNAMETDLRKKYGKLGKVLGRGAGGTVRAISRPSDHKVFAIKQFRKRRPSESERSYVKKVTSEYCLGSTFHHPNIIETLDIIKESGHYYEVMEFAKYELFSAVMSGLMGRSEIACCFRGIVDGVAYLHSLGVAHRDLKLDNCVMNERGIVKIIDFGCSMVYQLPFEKKIQMAKGKTRKPKFIQKTELDIDIDIVDLSKDVH</sequence>
<dbReference type="SUPFAM" id="SSF56112">
    <property type="entry name" value="Protein kinase-like (PK-like)"/>
    <property type="match status" value="1"/>
</dbReference>
<organism evidence="9 10">
    <name type="scientific">Mortierella polycephala</name>
    <dbReference type="NCBI Taxonomy" id="41804"/>
    <lineage>
        <taxon>Eukaryota</taxon>
        <taxon>Fungi</taxon>
        <taxon>Fungi incertae sedis</taxon>
        <taxon>Mucoromycota</taxon>
        <taxon>Mortierellomycotina</taxon>
        <taxon>Mortierellomycetes</taxon>
        <taxon>Mortierellales</taxon>
        <taxon>Mortierellaceae</taxon>
        <taxon>Mortierella</taxon>
    </lineage>
</organism>
<proteinExistence type="predicted"/>
<evidence type="ECO:0000313" key="10">
    <source>
        <dbReference type="Proteomes" id="UP000726737"/>
    </source>
</evidence>
<feature type="compositionally biased region" description="Basic and acidic residues" evidence="7">
    <location>
        <begin position="19"/>
        <end position="35"/>
    </location>
</feature>
<keyword evidence="3 6" id="KW-0547">Nucleotide-binding</keyword>